<dbReference type="Proteomes" id="UP000593626">
    <property type="component" value="Chromosome"/>
</dbReference>
<keyword evidence="3 4" id="KW-0975">Bacterial flagellum</keyword>
<dbReference type="PRINTS" id="PR01006">
    <property type="entry name" value="FLGHOOKFLIE"/>
</dbReference>
<dbReference type="GO" id="GO:0071973">
    <property type="term" value="P:bacterial-type flagellum-dependent cell motility"/>
    <property type="evidence" value="ECO:0007669"/>
    <property type="project" value="InterPro"/>
</dbReference>
<comment type="subcellular location">
    <subcellularLocation>
        <location evidence="1 4">Bacterial flagellum basal body</location>
    </subcellularLocation>
</comment>
<dbReference type="KEGG" id="mcui:G8O30_04860"/>
<dbReference type="HAMAP" id="MF_00724">
    <property type="entry name" value="FliE"/>
    <property type="match status" value="1"/>
</dbReference>
<evidence type="ECO:0000313" key="8">
    <source>
        <dbReference type="Proteomes" id="UP000593626"/>
    </source>
</evidence>
<sequence>MSIQNIPSFSLHALRPSNPTESVKISPGEAQAQFGAYLQNAIQNVNQNQIQSDVITNKMINGENIQLHDVMIASQKASITLQTTMEVRNKVVEAYQEIMRMQV</sequence>
<evidence type="ECO:0000256" key="1">
    <source>
        <dbReference type="ARBA" id="ARBA00004117"/>
    </source>
</evidence>
<dbReference type="EMBL" id="CP049742">
    <property type="protein sequence ID" value="QPC46340.1"/>
    <property type="molecule type" value="Genomic_DNA"/>
</dbReference>
<dbReference type="Pfam" id="PF02049">
    <property type="entry name" value="FliE"/>
    <property type="match status" value="1"/>
</dbReference>
<feature type="region of interest" description="Disordered" evidence="6">
    <location>
        <begin position="1"/>
        <end position="25"/>
    </location>
</feature>
<organism evidence="7 8">
    <name type="scientific">Mangrovibacillus cuniculi</name>
    <dbReference type="NCBI Taxonomy" id="2593652"/>
    <lineage>
        <taxon>Bacteria</taxon>
        <taxon>Bacillati</taxon>
        <taxon>Bacillota</taxon>
        <taxon>Bacilli</taxon>
        <taxon>Bacillales</taxon>
        <taxon>Bacillaceae</taxon>
        <taxon>Mangrovibacillus</taxon>
    </lineage>
</organism>
<dbReference type="GO" id="GO:0005198">
    <property type="term" value="F:structural molecule activity"/>
    <property type="evidence" value="ECO:0007669"/>
    <property type="project" value="UniProtKB-UniRule"/>
</dbReference>
<keyword evidence="8" id="KW-1185">Reference proteome</keyword>
<proteinExistence type="inferred from homology"/>
<dbReference type="NCBIfam" id="TIGR00205">
    <property type="entry name" value="fliE"/>
    <property type="match status" value="1"/>
</dbReference>
<accession>A0A7S8HFE1</accession>
<name>A0A7S8HFE1_9BACI</name>
<comment type="similarity">
    <text evidence="2 4">Belongs to the FliE family.</text>
</comment>
<dbReference type="PANTHER" id="PTHR34653:SF1">
    <property type="entry name" value="FLAGELLAR HOOK-BASAL BODY COMPLEX PROTEIN FLIE"/>
    <property type="match status" value="1"/>
</dbReference>
<evidence type="ECO:0000256" key="6">
    <source>
        <dbReference type="SAM" id="MobiDB-lite"/>
    </source>
</evidence>
<keyword evidence="7" id="KW-0282">Flagellum</keyword>
<dbReference type="AlphaFoldDB" id="A0A7S8HFE1"/>
<dbReference type="InterPro" id="IPR001624">
    <property type="entry name" value="FliE"/>
</dbReference>
<evidence type="ECO:0000256" key="5">
    <source>
        <dbReference type="NCBIfam" id="TIGR00205"/>
    </source>
</evidence>
<dbReference type="GO" id="GO:0003774">
    <property type="term" value="F:cytoskeletal motor activity"/>
    <property type="evidence" value="ECO:0007669"/>
    <property type="project" value="InterPro"/>
</dbReference>
<keyword evidence="7" id="KW-0966">Cell projection</keyword>
<protein>
    <recommendedName>
        <fullName evidence="4 5">Flagellar hook-basal body complex protein FliE</fullName>
    </recommendedName>
</protein>
<dbReference type="GO" id="GO:0009425">
    <property type="term" value="C:bacterial-type flagellum basal body"/>
    <property type="evidence" value="ECO:0007669"/>
    <property type="project" value="UniProtKB-SubCell"/>
</dbReference>
<evidence type="ECO:0000256" key="3">
    <source>
        <dbReference type="ARBA" id="ARBA00023143"/>
    </source>
</evidence>
<evidence type="ECO:0000313" key="7">
    <source>
        <dbReference type="EMBL" id="QPC46340.1"/>
    </source>
</evidence>
<dbReference type="PANTHER" id="PTHR34653">
    <property type="match status" value="1"/>
</dbReference>
<evidence type="ECO:0000256" key="4">
    <source>
        <dbReference type="HAMAP-Rule" id="MF_00724"/>
    </source>
</evidence>
<keyword evidence="7" id="KW-0969">Cilium</keyword>
<reference evidence="7 8" key="1">
    <citation type="submission" date="2019-07" db="EMBL/GenBank/DDBJ databases">
        <title>Genome sequence of 2 isolates from Red Sea Mangroves.</title>
        <authorList>
            <person name="Sefrji F."/>
            <person name="Michoud G."/>
            <person name="Merlino G."/>
            <person name="Daffonchio D."/>
        </authorList>
    </citation>
    <scope>NUCLEOTIDE SEQUENCE [LARGE SCALE GENOMIC DNA]</scope>
    <source>
        <strain evidence="7 8">R1DC41</strain>
    </source>
</reference>
<dbReference type="RefSeq" id="WP_239673864.1">
    <property type="nucleotide sequence ID" value="NZ_CP049742.1"/>
</dbReference>
<evidence type="ECO:0000256" key="2">
    <source>
        <dbReference type="ARBA" id="ARBA00009272"/>
    </source>
</evidence>
<gene>
    <name evidence="4 7" type="primary">fliE</name>
    <name evidence="7" type="ORF">G8O30_04860</name>
</gene>